<evidence type="ECO:0000256" key="1">
    <source>
        <dbReference type="SAM" id="Phobius"/>
    </source>
</evidence>
<proteinExistence type="predicted"/>
<gene>
    <name evidence="3" type="ORF">JFL75_13045</name>
</gene>
<keyword evidence="3" id="KW-0808">Transferase</keyword>
<feature type="transmembrane region" description="Helical" evidence="1">
    <location>
        <begin position="289"/>
        <end position="310"/>
    </location>
</feature>
<keyword evidence="1" id="KW-0812">Transmembrane</keyword>
<feature type="transmembrane region" description="Helical" evidence="1">
    <location>
        <begin position="124"/>
        <end position="151"/>
    </location>
</feature>
<feature type="transmembrane region" description="Helical" evidence="1">
    <location>
        <begin position="250"/>
        <end position="268"/>
    </location>
</feature>
<feature type="transmembrane region" description="Helical" evidence="1">
    <location>
        <begin position="220"/>
        <end position="238"/>
    </location>
</feature>
<feature type="transmembrane region" description="Helical" evidence="1">
    <location>
        <begin position="163"/>
        <end position="181"/>
    </location>
</feature>
<keyword evidence="4" id="KW-1185">Reference proteome</keyword>
<name>A0A7T8B7T5_9SPIR</name>
<reference evidence="3" key="1">
    <citation type="submission" date="2021-01" db="EMBL/GenBank/DDBJ databases">
        <title>Description of Breznakiella homolactica.</title>
        <authorList>
            <person name="Song Y."/>
            <person name="Brune A."/>
        </authorList>
    </citation>
    <scope>NUCLEOTIDE SEQUENCE</scope>
    <source>
        <strain evidence="3">RmG30</strain>
    </source>
</reference>
<dbReference type="GO" id="GO:0016747">
    <property type="term" value="F:acyltransferase activity, transferring groups other than amino-acyl groups"/>
    <property type="evidence" value="ECO:0007669"/>
    <property type="project" value="InterPro"/>
</dbReference>
<keyword evidence="1" id="KW-0472">Membrane</keyword>
<dbReference type="AlphaFoldDB" id="A0A7T8B7T5"/>
<dbReference type="PANTHER" id="PTHR36927:SF1">
    <property type="entry name" value="MDO-LIKE PROTEIN"/>
    <property type="match status" value="1"/>
</dbReference>
<feature type="transmembrane region" description="Helical" evidence="1">
    <location>
        <begin position="187"/>
        <end position="208"/>
    </location>
</feature>
<evidence type="ECO:0000313" key="3">
    <source>
        <dbReference type="EMBL" id="QQO07864.1"/>
    </source>
</evidence>
<dbReference type="InterPro" id="IPR002656">
    <property type="entry name" value="Acyl_transf_3_dom"/>
</dbReference>
<protein>
    <submittedName>
        <fullName evidence="3">Acyltransferase</fullName>
    </submittedName>
</protein>
<keyword evidence="3" id="KW-0012">Acyltransferase</keyword>
<feature type="transmembrane region" description="Helical" evidence="1">
    <location>
        <begin position="12"/>
        <end position="33"/>
    </location>
</feature>
<dbReference type="InterPro" id="IPR050623">
    <property type="entry name" value="Glucan_succinyl_AcylTrfase"/>
</dbReference>
<dbReference type="PANTHER" id="PTHR36927">
    <property type="entry name" value="BLR4337 PROTEIN"/>
    <property type="match status" value="1"/>
</dbReference>
<dbReference type="KEGG" id="bhc:JFL75_13045"/>
<feature type="transmembrane region" description="Helical" evidence="1">
    <location>
        <begin position="316"/>
        <end position="334"/>
    </location>
</feature>
<dbReference type="RefSeq" id="WP_215625170.1">
    <property type="nucleotide sequence ID" value="NZ_CP067089.2"/>
</dbReference>
<feature type="transmembrane region" description="Helical" evidence="1">
    <location>
        <begin position="53"/>
        <end position="71"/>
    </location>
</feature>
<dbReference type="EMBL" id="CP067089">
    <property type="protein sequence ID" value="QQO07864.1"/>
    <property type="molecule type" value="Genomic_DNA"/>
</dbReference>
<accession>A0A7T8B7T5</accession>
<evidence type="ECO:0000313" key="4">
    <source>
        <dbReference type="Proteomes" id="UP000595917"/>
    </source>
</evidence>
<dbReference type="Pfam" id="PF01757">
    <property type="entry name" value="Acyl_transf_3"/>
    <property type="match status" value="1"/>
</dbReference>
<sequence>MRKVYLDNIRWFVILMVLVFHAVSTFCSNGSLMSYNFPGIPALDAIGYLLYPWFMPCMFVVAGISAQYSLAKKTSSQFVKDRVMRLLLPFISYLVLIGPLVATLSFEVNNLNEVFSALPPVALFFVRVVNGMGPSWFLLQLFVVSLVLVLVRRLDRADRLYTWAGKCGLGILLLLYIPVLGAAQVLYIAYTFRVGLYLLLFLLGYYLFSQENIQRTLQTYSPLLLAGGIVLGIVQTYMSWGRPFQQVVNHWLVMLYTWIMILAVLGAAGRWFNRSNTFTAYMTKRSYGLYYFHYVPMTYIAYWLTTGLALPYIWNYVLVLVLSLIASIVLYEIFSRIPVLNVLFGLKKVKE</sequence>
<organism evidence="3 4">
    <name type="scientific">Breznakiella homolactica</name>
    <dbReference type="NCBI Taxonomy" id="2798577"/>
    <lineage>
        <taxon>Bacteria</taxon>
        <taxon>Pseudomonadati</taxon>
        <taxon>Spirochaetota</taxon>
        <taxon>Spirochaetia</taxon>
        <taxon>Spirochaetales</taxon>
        <taxon>Breznakiellaceae</taxon>
        <taxon>Breznakiella</taxon>
    </lineage>
</organism>
<feature type="domain" description="Acyltransferase 3" evidence="2">
    <location>
        <begin position="4"/>
        <end position="331"/>
    </location>
</feature>
<evidence type="ECO:0000259" key="2">
    <source>
        <dbReference type="Pfam" id="PF01757"/>
    </source>
</evidence>
<feature type="transmembrane region" description="Helical" evidence="1">
    <location>
        <begin position="83"/>
        <end position="104"/>
    </location>
</feature>
<dbReference type="Proteomes" id="UP000595917">
    <property type="component" value="Chromosome"/>
</dbReference>
<keyword evidence="1" id="KW-1133">Transmembrane helix</keyword>